<keyword evidence="1" id="KW-1133">Transmembrane helix</keyword>
<dbReference type="AlphaFoldDB" id="A0A0G0UK81"/>
<keyword evidence="1" id="KW-0812">Transmembrane</keyword>
<dbReference type="InterPro" id="IPR013783">
    <property type="entry name" value="Ig-like_fold"/>
</dbReference>
<dbReference type="EMBL" id="LCAK01000001">
    <property type="protein sequence ID" value="KKR89183.1"/>
    <property type="molecule type" value="Genomic_DNA"/>
</dbReference>
<comment type="caution">
    <text evidence="2">The sequence shown here is derived from an EMBL/GenBank/DDBJ whole genome shotgun (WGS) entry which is preliminary data.</text>
</comment>
<dbReference type="InterPro" id="IPR050400">
    <property type="entry name" value="Bact_Cytoskel_RodZ"/>
</dbReference>
<dbReference type="SUPFAM" id="SSF47413">
    <property type="entry name" value="lambda repressor-like DNA-binding domains"/>
    <property type="match status" value="1"/>
</dbReference>
<protein>
    <submittedName>
        <fullName evidence="2">HTH XRE-family DNA-binding protein</fullName>
    </submittedName>
</protein>
<evidence type="ECO:0000256" key="1">
    <source>
        <dbReference type="SAM" id="Phobius"/>
    </source>
</evidence>
<dbReference type="PANTHER" id="PTHR34475">
    <property type="match status" value="1"/>
</dbReference>
<feature type="transmembrane region" description="Helical" evidence="1">
    <location>
        <begin position="106"/>
        <end position="123"/>
    </location>
</feature>
<dbReference type="CDD" id="cd00093">
    <property type="entry name" value="HTH_XRE"/>
    <property type="match status" value="1"/>
</dbReference>
<dbReference type="GO" id="GO:0003677">
    <property type="term" value="F:DNA binding"/>
    <property type="evidence" value="ECO:0007669"/>
    <property type="project" value="UniProtKB-KW"/>
</dbReference>
<dbReference type="Gene3D" id="2.60.40.10">
    <property type="entry name" value="Immunoglobulins"/>
    <property type="match status" value="1"/>
</dbReference>
<keyword evidence="2" id="KW-0238">DNA-binding</keyword>
<name>A0A0G0UK81_9BACT</name>
<dbReference type="Pfam" id="PF13413">
    <property type="entry name" value="HTH_25"/>
    <property type="match status" value="1"/>
</dbReference>
<dbReference type="InterPro" id="IPR010982">
    <property type="entry name" value="Lambda_DNA-bd_dom_sf"/>
</dbReference>
<keyword evidence="1" id="KW-0472">Membrane</keyword>
<proteinExistence type="predicted"/>
<gene>
    <name evidence="2" type="ORF">UU38_C0001G0085</name>
</gene>
<sequence>MTNDKQKSFKEFLGEAMEIRGLTIERLSELTGISKRHLSAFIEGDFKKFPPLAYLRGYLMKISEVLRIDGEGTWQAYKDEIIAGMNLDDRLPFNRFAVKPRKIKRIAIAIIFVFVILFLVWRINSLLGIPKMEILNPAGDNLIVREPNFKLSGELGDYRDKLMINSEEIFVSANGQFEKEIELNPGANSIEFKVKRFLGKEVKETRRIIYQP</sequence>
<organism evidence="2 3">
    <name type="scientific">Candidatus Wolfebacteria bacterium GW2011_GWB1_41_12</name>
    <dbReference type="NCBI Taxonomy" id="1619006"/>
    <lineage>
        <taxon>Bacteria</taxon>
        <taxon>Candidatus Wolfeibacteriota</taxon>
    </lineage>
</organism>
<dbReference type="Gene3D" id="1.10.260.40">
    <property type="entry name" value="lambda repressor-like DNA-binding domains"/>
    <property type="match status" value="1"/>
</dbReference>
<dbReference type="InterPro" id="IPR001387">
    <property type="entry name" value="Cro/C1-type_HTH"/>
</dbReference>
<evidence type="ECO:0000313" key="3">
    <source>
        <dbReference type="Proteomes" id="UP000033918"/>
    </source>
</evidence>
<evidence type="ECO:0000313" key="2">
    <source>
        <dbReference type="EMBL" id="KKR89183.1"/>
    </source>
</evidence>
<reference evidence="2 3" key="1">
    <citation type="journal article" date="2015" name="Nature">
        <title>rRNA introns, odd ribosomes, and small enigmatic genomes across a large radiation of phyla.</title>
        <authorList>
            <person name="Brown C.T."/>
            <person name="Hug L.A."/>
            <person name="Thomas B.C."/>
            <person name="Sharon I."/>
            <person name="Castelle C.J."/>
            <person name="Singh A."/>
            <person name="Wilkins M.J."/>
            <person name="Williams K.H."/>
            <person name="Banfield J.F."/>
        </authorList>
    </citation>
    <scope>NUCLEOTIDE SEQUENCE [LARGE SCALE GENOMIC DNA]</scope>
</reference>
<dbReference type="PANTHER" id="PTHR34475:SF1">
    <property type="entry name" value="CYTOSKELETON PROTEIN RODZ"/>
    <property type="match status" value="1"/>
</dbReference>
<accession>A0A0G0UK81</accession>
<dbReference type="Proteomes" id="UP000033918">
    <property type="component" value="Unassembled WGS sequence"/>
</dbReference>